<dbReference type="SMART" id="SM00176">
    <property type="entry name" value="RAN"/>
    <property type="match status" value="1"/>
</dbReference>
<evidence type="ECO:0000256" key="4">
    <source>
        <dbReference type="SAM" id="Coils"/>
    </source>
</evidence>
<dbReference type="OrthoDB" id="9989112at2759"/>
<evidence type="ECO:0000256" key="1">
    <source>
        <dbReference type="ARBA" id="ARBA00022741"/>
    </source>
</evidence>
<dbReference type="PRINTS" id="PR00449">
    <property type="entry name" value="RASTRNSFRMNG"/>
</dbReference>
<dbReference type="OMA" id="FECEDIS"/>
<dbReference type="InterPro" id="IPR027417">
    <property type="entry name" value="P-loop_NTPase"/>
</dbReference>
<accession>A0A913ZPR2</accession>
<dbReference type="SUPFAM" id="SSF47473">
    <property type="entry name" value="EF-hand"/>
    <property type="match status" value="1"/>
</dbReference>
<dbReference type="Gene3D" id="3.40.50.300">
    <property type="entry name" value="P-loop containing nucleotide triphosphate hydrolases"/>
    <property type="match status" value="1"/>
</dbReference>
<dbReference type="PROSITE" id="PS00018">
    <property type="entry name" value="EF_HAND_1"/>
    <property type="match status" value="1"/>
</dbReference>
<dbReference type="RefSeq" id="XP_038053051.1">
    <property type="nucleotide sequence ID" value="XM_038197123.1"/>
</dbReference>
<dbReference type="CDD" id="cd00154">
    <property type="entry name" value="Rab"/>
    <property type="match status" value="1"/>
</dbReference>
<proteinExistence type="predicted"/>
<dbReference type="PROSITE" id="PS50222">
    <property type="entry name" value="EF_HAND_2"/>
    <property type="match status" value="1"/>
</dbReference>
<evidence type="ECO:0000313" key="7">
    <source>
        <dbReference type="EnsemblMetazoa" id="XP_038053051.1"/>
    </source>
</evidence>
<dbReference type="PROSITE" id="PS51420">
    <property type="entry name" value="RHO"/>
    <property type="match status" value="1"/>
</dbReference>
<keyword evidence="3" id="KW-0342">GTP-binding</keyword>
<dbReference type="SMART" id="SM00174">
    <property type="entry name" value="RHO"/>
    <property type="match status" value="1"/>
</dbReference>
<feature type="domain" description="EF-hand" evidence="6">
    <location>
        <begin position="54"/>
        <end position="89"/>
    </location>
</feature>
<dbReference type="EnsemblMetazoa" id="XM_038197123.1">
    <property type="protein sequence ID" value="XP_038053051.1"/>
    <property type="gene ID" value="LOC119725643"/>
</dbReference>
<reference evidence="7" key="1">
    <citation type="submission" date="2022-11" db="UniProtKB">
        <authorList>
            <consortium name="EnsemblMetazoa"/>
        </authorList>
    </citation>
    <scope>IDENTIFICATION</scope>
</reference>
<dbReference type="FunFam" id="3.40.50.300:FF:001822">
    <property type="entry name" value="RAB family"/>
    <property type="match status" value="1"/>
</dbReference>
<evidence type="ECO:0000259" key="6">
    <source>
        <dbReference type="PROSITE" id="PS50222"/>
    </source>
</evidence>
<keyword evidence="4" id="KW-0175">Coiled coil</keyword>
<dbReference type="SMART" id="SM00054">
    <property type="entry name" value="EFh"/>
    <property type="match status" value="1"/>
</dbReference>
<dbReference type="Pfam" id="PF13499">
    <property type="entry name" value="EF-hand_7"/>
    <property type="match status" value="1"/>
</dbReference>
<dbReference type="SMART" id="SM00173">
    <property type="entry name" value="RAS"/>
    <property type="match status" value="1"/>
</dbReference>
<keyword evidence="1" id="KW-0547">Nucleotide-binding</keyword>
<dbReference type="Gene3D" id="1.10.238.10">
    <property type="entry name" value="EF-hand"/>
    <property type="match status" value="1"/>
</dbReference>
<evidence type="ECO:0000256" key="2">
    <source>
        <dbReference type="ARBA" id="ARBA00022837"/>
    </source>
</evidence>
<dbReference type="RefSeq" id="XP_038053052.1">
    <property type="nucleotide sequence ID" value="XM_038197124.1"/>
</dbReference>
<organism evidence="7 8">
    <name type="scientific">Patiria miniata</name>
    <name type="common">Bat star</name>
    <name type="synonym">Asterina miniata</name>
    <dbReference type="NCBI Taxonomy" id="46514"/>
    <lineage>
        <taxon>Eukaryota</taxon>
        <taxon>Metazoa</taxon>
        <taxon>Echinodermata</taxon>
        <taxon>Eleutherozoa</taxon>
        <taxon>Asterozoa</taxon>
        <taxon>Asteroidea</taxon>
        <taxon>Valvatacea</taxon>
        <taxon>Valvatida</taxon>
        <taxon>Asterinidae</taxon>
        <taxon>Patiria</taxon>
    </lineage>
</organism>
<dbReference type="PANTHER" id="PTHR47977">
    <property type="entry name" value="RAS-RELATED PROTEIN RAB"/>
    <property type="match status" value="1"/>
</dbReference>
<dbReference type="InterPro" id="IPR005225">
    <property type="entry name" value="Small_GTP-bd"/>
</dbReference>
<keyword evidence="2" id="KW-0106">Calcium</keyword>
<protein>
    <recommendedName>
        <fullName evidence="6">EF-hand domain-containing protein</fullName>
    </recommendedName>
</protein>
<sequence length="723" mass="82076">MESQLATSDMAPSHDDMKRIIADKARELFIVCDKEEKGFVCRRDMQRLDGELPLSPEQLEEVFDSLDDDGNGFLTLEEFTDGFGGFLGLNLDPDMEEESNKAEKDIFEDDKLDDDVLETDYFRVMETLGASGVFDEQVEVKDLWKNLRRNEPELLGNFEDFIQKVCMDMHKAQLTTGELENALKSRGSAHELEVRRLYEEMELQIRAERDRILHEEKEKEKRVREELTSLMRSKDEQLQELSKRQMELETNLKRLSDMEDDFKQENEMLQKTNYELRTKLDGSLMDLDESKTYLKDIQVSMKKEKRDRAHAALKVTENIMEERESLVKQLNLLRTMNKKLQDEKDEFESRLRVKETPSESPSQGAQLVKQGSVLAPYVSPARGRISGQSGQDGVDDEEERYIIHEEDEVEVDDAVYHNGHGTPLHSVINGGQFANGEGGERMDLVMGHKWTNETTQGAVDEMDGAVIKRSAQQVYSSAPETKLGSPDAMENGVGGGYKPSGLREEPVGCHSANGAMTEAARIAGTPKGPERLFKVVFVGDSGVGKTSFIHRFCHDDFRSTFSATIGVDFQVKTMVINDSLIALQLWDTAGQERFRSITRHYFRKADGIIIMYDVNSENSFINVRNWMNSVVESTSESVVRMMIGNKTDMSKDGESDCRQIKEEVGKSLAESYGCLFYEASAKSGQNVKEAFHTMATILQEREDEDIEKALHLTDETQEKGCCK</sequence>
<dbReference type="SMART" id="SM00175">
    <property type="entry name" value="RAB"/>
    <property type="match status" value="1"/>
</dbReference>
<dbReference type="PROSITE" id="PS51421">
    <property type="entry name" value="RAS"/>
    <property type="match status" value="1"/>
</dbReference>
<dbReference type="Proteomes" id="UP000887568">
    <property type="component" value="Unplaced"/>
</dbReference>
<dbReference type="EnsemblMetazoa" id="XM_038197124.1">
    <property type="protein sequence ID" value="XP_038053052.1"/>
    <property type="gene ID" value="LOC119725643"/>
</dbReference>
<dbReference type="GO" id="GO:0005525">
    <property type="term" value="F:GTP binding"/>
    <property type="evidence" value="ECO:0007669"/>
    <property type="project" value="UniProtKB-KW"/>
</dbReference>
<dbReference type="GO" id="GO:0003924">
    <property type="term" value="F:GTPase activity"/>
    <property type="evidence" value="ECO:0007669"/>
    <property type="project" value="InterPro"/>
</dbReference>
<keyword evidence="8" id="KW-1185">Reference proteome</keyword>
<dbReference type="InterPro" id="IPR001806">
    <property type="entry name" value="Small_GTPase"/>
</dbReference>
<evidence type="ECO:0000313" key="8">
    <source>
        <dbReference type="Proteomes" id="UP000887568"/>
    </source>
</evidence>
<dbReference type="PROSITE" id="PS51417">
    <property type="entry name" value="ARF"/>
    <property type="match status" value="1"/>
</dbReference>
<dbReference type="Pfam" id="PF00071">
    <property type="entry name" value="Ras"/>
    <property type="match status" value="1"/>
</dbReference>
<dbReference type="InterPro" id="IPR018247">
    <property type="entry name" value="EF_Hand_1_Ca_BS"/>
</dbReference>
<dbReference type="NCBIfam" id="TIGR00231">
    <property type="entry name" value="small_GTP"/>
    <property type="match status" value="1"/>
</dbReference>
<dbReference type="InterPro" id="IPR050227">
    <property type="entry name" value="Rab"/>
</dbReference>
<evidence type="ECO:0000256" key="3">
    <source>
        <dbReference type="ARBA" id="ARBA00023134"/>
    </source>
</evidence>
<dbReference type="GO" id="GO:0005509">
    <property type="term" value="F:calcium ion binding"/>
    <property type="evidence" value="ECO:0007669"/>
    <property type="project" value="InterPro"/>
</dbReference>
<dbReference type="InterPro" id="IPR011992">
    <property type="entry name" value="EF-hand-dom_pair"/>
</dbReference>
<feature type="region of interest" description="Disordered" evidence="5">
    <location>
        <begin position="343"/>
        <end position="367"/>
    </location>
</feature>
<evidence type="ECO:0000256" key="5">
    <source>
        <dbReference type="SAM" id="MobiDB-lite"/>
    </source>
</evidence>
<dbReference type="PROSITE" id="PS51419">
    <property type="entry name" value="RAB"/>
    <property type="match status" value="1"/>
</dbReference>
<feature type="compositionally biased region" description="Basic and acidic residues" evidence="5">
    <location>
        <begin position="343"/>
        <end position="357"/>
    </location>
</feature>
<feature type="coiled-coil region" evidence="4">
    <location>
        <begin position="198"/>
        <end position="272"/>
    </location>
</feature>
<dbReference type="AlphaFoldDB" id="A0A913ZPR2"/>
<dbReference type="InterPro" id="IPR002048">
    <property type="entry name" value="EF_hand_dom"/>
</dbReference>
<dbReference type="GeneID" id="119725643"/>
<dbReference type="SUPFAM" id="SSF52540">
    <property type="entry name" value="P-loop containing nucleoside triphosphate hydrolases"/>
    <property type="match status" value="1"/>
</dbReference>
<dbReference type="SMART" id="SM00177">
    <property type="entry name" value="ARF"/>
    <property type="match status" value="1"/>
</dbReference>
<name>A0A913ZPR2_PATMI</name>